<gene>
    <name evidence="1" type="ORF">BDV41DRAFT_577249</name>
</gene>
<dbReference type="EMBL" id="ML738330">
    <property type="protein sequence ID" value="KAE8312817.1"/>
    <property type="molecule type" value="Genomic_DNA"/>
</dbReference>
<dbReference type="Proteomes" id="UP000325433">
    <property type="component" value="Unassembled WGS sequence"/>
</dbReference>
<dbReference type="Gene3D" id="3.40.50.1820">
    <property type="entry name" value="alpha/beta hydrolase"/>
    <property type="match status" value="1"/>
</dbReference>
<accession>A0A5N6VW15</accession>
<dbReference type="AlphaFoldDB" id="A0A5N6VW15"/>
<organism evidence="1 2">
    <name type="scientific">Aspergillus transmontanensis</name>
    <dbReference type="NCBI Taxonomy" id="1034304"/>
    <lineage>
        <taxon>Eukaryota</taxon>
        <taxon>Fungi</taxon>
        <taxon>Dikarya</taxon>
        <taxon>Ascomycota</taxon>
        <taxon>Pezizomycotina</taxon>
        <taxon>Eurotiomycetes</taxon>
        <taxon>Eurotiomycetidae</taxon>
        <taxon>Eurotiales</taxon>
        <taxon>Aspergillaceae</taxon>
        <taxon>Aspergillus</taxon>
        <taxon>Aspergillus subgen. Circumdati</taxon>
    </lineage>
</organism>
<name>A0A5N6VW15_9EURO</name>
<dbReference type="SUPFAM" id="SSF53474">
    <property type="entry name" value="alpha/beta-Hydrolases"/>
    <property type="match status" value="1"/>
</dbReference>
<evidence type="ECO:0000313" key="1">
    <source>
        <dbReference type="EMBL" id="KAE8312817.1"/>
    </source>
</evidence>
<evidence type="ECO:0000313" key="2">
    <source>
        <dbReference type="Proteomes" id="UP000325433"/>
    </source>
</evidence>
<protein>
    <recommendedName>
        <fullName evidence="3">Alpha/beta hydrolase fold-3 domain-containing protein</fullName>
    </recommendedName>
</protein>
<keyword evidence="2" id="KW-1185">Reference proteome</keyword>
<proteinExistence type="predicted"/>
<evidence type="ECO:0008006" key="3">
    <source>
        <dbReference type="Google" id="ProtNLM"/>
    </source>
</evidence>
<reference evidence="2" key="1">
    <citation type="submission" date="2019-04" db="EMBL/GenBank/DDBJ databases">
        <title>Friends and foes A comparative genomics studyof 23 Aspergillus species from section Flavi.</title>
        <authorList>
            <consortium name="DOE Joint Genome Institute"/>
            <person name="Kjaerbolling I."/>
            <person name="Vesth T."/>
            <person name="Frisvad J.C."/>
            <person name="Nybo J.L."/>
            <person name="Theobald S."/>
            <person name="Kildgaard S."/>
            <person name="Isbrandt T."/>
            <person name="Kuo A."/>
            <person name="Sato A."/>
            <person name="Lyhne E.K."/>
            <person name="Kogle M.E."/>
            <person name="Wiebenga A."/>
            <person name="Kun R.S."/>
            <person name="Lubbers R.J."/>
            <person name="Makela M.R."/>
            <person name="Barry K."/>
            <person name="Chovatia M."/>
            <person name="Clum A."/>
            <person name="Daum C."/>
            <person name="Haridas S."/>
            <person name="He G."/>
            <person name="LaButti K."/>
            <person name="Lipzen A."/>
            <person name="Mondo S."/>
            <person name="Riley R."/>
            <person name="Salamov A."/>
            <person name="Simmons B.A."/>
            <person name="Magnuson J.K."/>
            <person name="Henrissat B."/>
            <person name="Mortensen U.H."/>
            <person name="Larsen T.O."/>
            <person name="Devries R.P."/>
            <person name="Grigoriev I.V."/>
            <person name="Machida M."/>
            <person name="Baker S.E."/>
            <person name="Andersen M.R."/>
        </authorList>
    </citation>
    <scope>NUCLEOTIDE SEQUENCE [LARGE SCALE GENOMIC DNA]</scope>
    <source>
        <strain evidence="2">CBS 130015</strain>
    </source>
</reference>
<dbReference type="InterPro" id="IPR029058">
    <property type="entry name" value="AB_hydrolase_fold"/>
</dbReference>
<sequence length="163" mass="17864">MESPIASTPPPTSFEDFVFNPRQQVGAEIFRRGLVVEFLLRGLIRRGPDGSTGGWQLPQKGEAQESEIDGISPLHLAKQIAYPPTYQILGSQDDLFEVAHAVGLGECLNNQGIPHKEHIVDEAYHAFDIGANPGDDIHLNVMRPAVDWIAGVTNNHPKLEVPI</sequence>